<accession>A0ABX7MAR7</accession>
<feature type="transmembrane region" description="Helical" evidence="1">
    <location>
        <begin position="917"/>
        <end position="941"/>
    </location>
</feature>
<dbReference type="Gene3D" id="1.20.1640.10">
    <property type="entry name" value="Multidrug efflux transporter AcrB transmembrane domain"/>
    <property type="match status" value="2"/>
</dbReference>
<dbReference type="PANTHER" id="PTHR32063">
    <property type="match status" value="1"/>
</dbReference>
<keyword evidence="1" id="KW-0812">Transmembrane</keyword>
<dbReference type="SUPFAM" id="SSF82714">
    <property type="entry name" value="Multidrug efflux transporter AcrB TolC docking domain, DN and DC subdomains"/>
    <property type="match status" value="2"/>
</dbReference>
<dbReference type="PRINTS" id="PR00702">
    <property type="entry name" value="ACRIFLAVINRP"/>
</dbReference>
<feature type="transmembrane region" description="Helical" evidence="1">
    <location>
        <begin position="458"/>
        <end position="480"/>
    </location>
</feature>
<evidence type="ECO:0000313" key="3">
    <source>
        <dbReference type="Proteomes" id="UP000663570"/>
    </source>
</evidence>
<keyword evidence="3" id="KW-1185">Reference proteome</keyword>
<feature type="transmembrane region" description="Helical" evidence="1">
    <location>
        <begin position="359"/>
        <end position="379"/>
    </location>
</feature>
<evidence type="ECO:0000313" key="2">
    <source>
        <dbReference type="EMBL" id="QSI78228.1"/>
    </source>
</evidence>
<dbReference type="Pfam" id="PF00873">
    <property type="entry name" value="ACR_tran"/>
    <property type="match status" value="1"/>
</dbReference>
<feature type="transmembrane region" description="Helical" evidence="1">
    <location>
        <begin position="887"/>
        <end position="911"/>
    </location>
</feature>
<dbReference type="SUPFAM" id="SSF82693">
    <property type="entry name" value="Multidrug efflux transporter AcrB pore domain, PN1, PN2, PC1 and PC2 subdomains"/>
    <property type="match status" value="3"/>
</dbReference>
<feature type="transmembrane region" description="Helical" evidence="1">
    <location>
        <begin position="994"/>
        <end position="1020"/>
    </location>
</feature>
<dbReference type="Gene3D" id="3.30.70.1320">
    <property type="entry name" value="Multidrug efflux transporter AcrB pore domain like"/>
    <property type="match status" value="1"/>
</dbReference>
<gene>
    <name evidence="2" type="ORF">JY500_06225</name>
</gene>
<dbReference type="RefSeq" id="WP_206255550.1">
    <property type="nucleotide sequence ID" value="NZ_CP071060.1"/>
</dbReference>
<feature type="transmembrane region" description="Helical" evidence="1">
    <location>
        <begin position="385"/>
        <end position="409"/>
    </location>
</feature>
<dbReference type="Gene3D" id="3.30.2090.10">
    <property type="entry name" value="Multidrug efflux transporter AcrB TolC docking domain, DN and DC subdomains"/>
    <property type="match status" value="2"/>
</dbReference>
<proteinExistence type="predicted"/>
<feature type="transmembrane region" description="Helical" evidence="1">
    <location>
        <begin position="12"/>
        <end position="29"/>
    </location>
</feature>
<protein>
    <submittedName>
        <fullName evidence="2">Efflux RND transporter permease subunit</fullName>
    </submittedName>
</protein>
<dbReference type="PANTHER" id="PTHR32063:SF0">
    <property type="entry name" value="SWARMING MOTILITY PROTEIN SWRC"/>
    <property type="match status" value="1"/>
</dbReference>
<dbReference type="InterPro" id="IPR001036">
    <property type="entry name" value="Acrflvin-R"/>
</dbReference>
<reference evidence="2 3" key="1">
    <citation type="submission" date="2021-02" db="EMBL/GenBank/DDBJ databases">
        <title>Niveibacterium changnyeongensis HC41.</title>
        <authorList>
            <person name="Kang M."/>
        </authorList>
    </citation>
    <scope>NUCLEOTIDE SEQUENCE [LARGE SCALE GENOMIC DNA]</scope>
    <source>
        <strain evidence="2 3">HC41</strain>
    </source>
</reference>
<feature type="transmembrane region" description="Helical" evidence="1">
    <location>
        <begin position="333"/>
        <end position="352"/>
    </location>
</feature>
<organism evidence="2 3">
    <name type="scientific">Niveibacterium microcysteis</name>
    <dbReference type="NCBI Taxonomy" id="2811415"/>
    <lineage>
        <taxon>Bacteria</taxon>
        <taxon>Pseudomonadati</taxon>
        <taxon>Pseudomonadota</taxon>
        <taxon>Betaproteobacteria</taxon>
        <taxon>Rhodocyclales</taxon>
        <taxon>Rhodocyclaceae</taxon>
        <taxon>Niveibacterium</taxon>
    </lineage>
</organism>
<feature type="transmembrane region" description="Helical" evidence="1">
    <location>
        <begin position="430"/>
        <end position="452"/>
    </location>
</feature>
<dbReference type="EMBL" id="CP071060">
    <property type="protein sequence ID" value="QSI78228.1"/>
    <property type="molecule type" value="Genomic_DNA"/>
</dbReference>
<dbReference type="Proteomes" id="UP000663570">
    <property type="component" value="Chromosome"/>
</dbReference>
<dbReference type="SUPFAM" id="SSF82866">
    <property type="entry name" value="Multidrug efflux transporter AcrB transmembrane domain"/>
    <property type="match status" value="2"/>
</dbReference>
<feature type="transmembrane region" description="Helical" evidence="1">
    <location>
        <begin position="862"/>
        <end position="880"/>
    </location>
</feature>
<evidence type="ECO:0000256" key="1">
    <source>
        <dbReference type="SAM" id="Phobius"/>
    </source>
</evidence>
<keyword evidence="1" id="KW-1133">Transmembrane helix</keyword>
<keyword evidence="1" id="KW-0472">Membrane</keyword>
<sequence length="1041" mass="113674">MWLTRISVKNPVFAAMLMLCLAVLGLFSYKRLTVEAMPDVTFPSVAITTPYPGATPEVVETEVSRKIEEAMNTLAGVKRVTSRSYQDYSLVFVEFELDVNADKAVADVRDKLSQVRPSLKDEVKQSTIGTWGEEDRPIMSLSFTSDRHTPRELTERADKLVLKRLQTVKGVGRADLAGRIAREIQIQLDPFRMRALHIGVEQISEALRRENQMLPAGALKNARQEMQVQVQGRLRDPMAFADIVIAQRGDAQIRLRDVASVSDGEAEPTSHALINGKPALSIDIYKVSKSNTVEVANGVRKTMDELNKSLPEGMVLDLIYDGSDDIRNSLNDVQHTLIEGALLTILIVFIFLGSWRSTVITGLTLPLALLGSIFMIQALGFTLNMMTLLALSLCIGLLIDDAIVVRENIVRHALMGKSPYQAALDGTHEIGLAVLATTLTIVAVFLPVGFMGGIIGRYFYQFGLTVASAVMLSMFVSFTLDPMLSSVWHDPDAHGPTRTGLLGRWLNAFEAFQTRLSERYGRLIDWALGHRKTVLGAATALLVGSFLLVPYIGSEFVPKGDFGQLGGRMVTPTGSSLAYTLAKAKQVDAALREFPEVQRTYITVNAGWQTQGPEQIQLDIKLVHKTKRKATQEEMVARLRSRLRELGGVELKSLGIGEGGGDNPIAVNLQGDDLAVLTRLSQDLASRIRAIPNAVDIQTTAEDTRPMLEIVVDRAMAADLGISVERVGTTLRPFIEGQAATTWQAPDGEAYDVKIRLPAELRRTGSDLDLLWMASSTTDTTTGLPYMIALSQVAKVVASSSPTRINRKSLARDIWVFAGVSGRSAGDVGADVQKVLADFKKTLPPGYRIVEEGENQQMAESFGYAVSALALAIIFIYMILASQFGSFLHPLAIMTSLPLSLIGVFLGLLAARSTLSIFSVIGIIMLMGLVTKNAILLVDFVEHAQKRGEPRRQAIIDAGRIRLRPILMTTFAMIFGMIPVALGLGDGGEQRAPMAHAVIGGVIASTMLTLVVVPVVYTYLDDFGAWIKRRFRRGQLATEAS</sequence>
<name>A0ABX7MAR7_9RHOO</name>
<dbReference type="Gene3D" id="3.30.70.1430">
    <property type="entry name" value="Multidrug efflux transporter AcrB pore domain"/>
    <property type="match status" value="2"/>
</dbReference>
<dbReference type="InterPro" id="IPR027463">
    <property type="entry name" value="AcrB_DN_DC_subdom"/>
</dbReference>
<dbReference type="Gene3D" id="3.30.70.1440">
    <property type="entry name" value="Multidrug efflux transporter AcrB pore domain"/>
    <property type="match status" value="1"/>
</dbReference>
<feature type="transmembrane region" description="Helical" evidence="1">
    <location>
        <begin position="961"/>
        <end position="982"/>
    </location>
</feature>